<evidence type="ECO:0000256" key="4">
    <source>
        <dbReference type="ARBA" id="ARBA00022741"/>
    </source>
</evidence>
<evidence type="ECO:0000259" key="7">
    <source>
        <dbReference type="SMART" id="SM00382"/>
    </source>
</evidence>
<evidence type="ECO:0000256" key="1">
    <source>
        <dbReference type="ARBA" id="ARBA00004202"/>
    </source>
</evidence>
<dbReference type="PANTHER" id="PTHR43166">
    <property type="entry name" value="AMINO ACID IMPORT ATP-BINDING PROTEIN"/>
    <property type="match status" value="1"/>
</dbReference>
<dbReference type="GO" id="GO:0005886">
    <property type="term" value="C:plasma membrane"/>
    <property type="evidence" value="ECO:0007669"/>
    <property type="project" value="UniProtKB-SubCell"/>
</dbReference>
<name>A0A806K0X8_9BACT</name>
<reference evidence="8" key="1">
    <citation type="submission" date="2012-03" db="EMBL/GenBank/DDBJ databases">
        <title>Functional metagenomics reveals considerable lignocellulase gene clusters in the gut microbiome of a wood-feeding higher termite.</title>
        <authorList>
            <person name="Liu N."/>
        </authorList>
    </citation>
    <scope>NUCLEOTIDE SEQUENCE</scope>
</reference>
<protein>
    <submittedName>
        <fullName evidence="8">L-Cystine ABC transporter, ATP-binding protein TcyN</fullName>
    </submittedName>
</protein>
<dbReference type="GO" id="GO:0015424">
    <property type="term" value="F:ABC-type amino acid transporter activity"/>
    <property type="evidence" value="ECO:0007669"/>
    <property type="project" value="InterPro"/>
</dbReference>
<dbReference type="CDD" id="cd03262">
    <property type="entry name" value="ABC_HisP_GlnQ"/>
    <property type="match status" value="1"/>
</dbReference>
<dbReference type="EMBL" id="JQ844232">
    <property type="protein sequence ID" value="AGS53402.1"/>
    <property type="molecule type" value="Genomic_DNA"/>
</dbReference>
<dbReference type="InterPro" id="IPR027417">
    <property type="entry name" value="P-loop_NTPase"/>
</dbReference>
<dbReference type="PROSITE" id="PS00211">
    <property type="entry name" value="ABC_TRANSPORTER_1"/>
    <property type="match status" value="1"/>
</dbReference>
<keyword evidence="5 8" id="KW-0067">ATP-binding</keyword>
<dbReference type="InterPro" id="IPR003439">
    <property type="entry name" value="ABC_transporter-like_ATP-bd"/>
</dbReference>
<keyword evidence="2" id="KW-0813">Transport</keyword>
<dbReference type="PIRSF" id="PIRSF039085">
    <property type="entry name" value="ABC_ATPase_HisP"/>
    <property type="match status" value="1"/>
</dbReference>
<comment type="subcellular location">
    <subcellularLocation>
        <location evidence="1">Cell membrane</location>
        <topology evidence="1">Peripheral membrane protein</topology>
    </subcellularLocation>
</comment>
<dbReference type="PANTHER" id="PTHR43166:SF35">
    <property type="entry name" value="L-CYSTINE IMPORT ATP-BINDING PROTEIN TCYN"/>
    <property type="match status" value="1"/>
</dbReference>
<dbReference type="Gene3D" id="3.40.50.300">
    <property type="entry name" value="P-loop containing nucleotide triphosphate hydrolases"/>
    <property type="match status" value="1"/>
</dbReference>
<proteinExistence type="predicted"/>
<dbReference type="InterPro" id="IPR017871">
    <property type="entry name" value="ABC_transporter-like_CS"/>
</dbReference>
<dbReference type="GO" id="GO:0005524">
    <property type="term" value="F:ATP binding"/>
    <property type="evidence" value="ECO:0007669"/>
    <property type="project" value="UniProtKB-KW"/>
</dbReference>
<keyword evidence="3" id="KW-1003">Cell membrane</keyword>
<evidence type="ECO:0000256" key="2">
    <source>
        <dbReference type="ARBA" id="ARBA00022448"/>
    </source>
</evidence>
<dbReference type="Pfam" id="PF00005">
    <property type="entry name" value="ABC_tran"/>
    <property type="match status" value="1"/>
</dbReference>
<dbReference type="SMART" id="SM00382">
    <property type="entry name" value="AAA"/>
    <property type="match status" value="1"/>
</dbReference>
<organism evidence="8">
    <name type="scientific">uncultured bacterium contig00025</name>
    <dbReference type="NCBI Taxonomy" id="1181514"/>
    <lineage>
        <taxon>Bacteria</taxon>
        <taxon>environmental samples</taxon>
    </lineage>
</organism>
<evidence type="ECO:0000313" key="8">
    <source>
        <dbReference type="EMBL" id="AGS53402.1"/>
    </source>
</evidence>
<dbReference type="InterPro" id="IPR003593">
    <property type="entry name" value="AAA+_ATPase"/>
</dbReference>
<evidence type="ECO:0000256" key="5">
    <source>
        <dbReference type="ARBA" id="ARBA00022840"/>
    </source>
</evidence>
<dbReference type="GO" id="GO:0016887">
    <property type="term" value="F:ATP hydrolysis activity"/>
    <property type="evidence" value="ECO:0007669"/>
    <property type="project" value="InterPro"/>
</dbReference>
<evidence type="ECO:0000256" key="6">
    <source>
        <dbReference type="ARBA" id="ARBA00023136"/>
    </source>
</evidence>
<dbReference type="InterPro" id="IPR030679">
    <property type="entry name" value="ABC_ATPase_HisP-typ"/>
</dbReference>
<evidence type="ECO:0000256" key="3">
    <source>
        <dbReference type="ARBA" id="ARBA00022475"/>
    </source>
</evidence>
<feature type="domain" description="AAA+ ATPase" evidence="7">
    <location>
        <begin position="26"/>
        <end position="216"/>
    </location>
</feature>
<accession>A0A806K0X8</accession>
<keyword evidence="6" id="KW-0472">Membrane</keyword>
<dbReference type="SUPFAM" id="SSF52540">
    <property type="entry name" value="P-loop containing nucleoside triphosphate hydrolases"/>
    <property type="match status" value="1"/>
</dbReference>
<dbReference type="FunFam" id="3.40.50.300:FF:000020">
    <property type="entry name" value="Amino acid ABC transporter ATP-binding component"/>
    <property type="match status" value="1"/>
</dbReference>
<dbReference type="AlphaFoldDB" id="A0A806K0X8"/>
<dbReference type="InterPro" id="IPR050086">
    <property type="entry name" value="MetN_ABC_transporter-like"/>
</dbReference>
<keyword evidence="4" id="KW-0547">Nucleotide-binding</keyword>
<sequence length="242" mass="27012">MITLAGIHKSFKDNHVLKGIDLTVRKGEVVCVLGPSGSGKTTLLRSVNFLTRADSGEITVDDIQVDCAAATKRDIMSLRRATAMVFQQCNLFVNRTAIENVMEGLVVVQKLKKKEAYEKSYHYLEKVRMLDKIDQYPNQLSGGQQQRVGIARALALNPSVILFDEPTSSLDPELVGEVLAVMKDIASEGITMLVVTHEMGFAREVSNRVVFMDNGRKIEEGPPEQIFERPSEERTARFLSLW</sequence>